<dbReference type="PANTHER" id="PTHR47505:SF1">
    <property type="entry name" value="DNA UTILIZATION PROTEIN YHGH"/>
    <property type="match status" value="1"/>
</dbReference>
<dbReference type="PANTHER" id="PTHR47505">
    <property type="entry name" value="DNA UTILIZATION PROTEIN YHGH"/>
    <property type="match status" value="1"/>
</dbReference>
<dbReference type="AlphaFoldDB" id="A0A1B2DGX0"/>
<accession>A0A1B2DGX0</accession>
<evidence type="ECO:0008006" key="3">
    <source>
        <dbReference type="Google" id="ProtNLM"/>
    </source>
</evidence>
<evidence type="ECO:0000313" key="2">
    <source>
        <dbReference type="EMBL" id="ANY66960.1"/>
    </source>
</evidence>
<gene>
    <name evidence="2" type="ORF">BBD42_11120</name>
</gene>
<proteinExistence type="inferred from homology"/>
<comment type="similarity">
    <text evidence="1">Belongs to the ComF/GntX family.</text>
</comment>
<dbReference type="Gene3D" id="3.40.50.2020">
    <property type="match status" value="1"/>
</dbReference>
<evidence type="ECO:0000256" key="1">
    <source>
        <dbReference type="ARBA" id="ARBA00008007"/>
    </source>
</evidence>
<dbReference type="InterPro" id="IPR029057">
    <property type="entry name" value="PRTase-like"/>
</dbReference>
<protein>
    <recommendedName>
        <fullName evidence="3">Amidophosphoribosyltransferase</fullName>
    </recommendedName>
</protein>
<dbReference type="InterPro" id="IPR000836">
    <property type="entry name" value="PRTase_dom"/>
</dbReference>
<sequence length="190" mass="21541">MRELLARYKYRGNEALQPYMGQMLLSPLAGMTLELTGRLGGYKSGSHSLAHGHVDTRKYSVWHAITYVPVSRERAEERGFNQAERLAATVSSHTQIPLLHLLERKRHSAKQSFKTRSARMQDMESLFAAKRGAVEQFLLANQRKERQYVLRLLLVDDIYTTGSTIQACSEALQIACPDGIDIYALTWARS</sequence>
<dbReference type="CDD" id="cd06223">
    <property type="entry name" value="PRTases_typeI"/>
    <property type="match status" value="1"/>
</dbReference>
<organism evidence="2">
    <name type="scientific">Paenibacillus sp. BIHB 4019</name>
    <dbReference type="NCBI Taxonomy" id="1870819"/>
    <lineage>
        <taxon>Bacteria</taxon>
        <taxon>Bacillati</taxon>
        <taxon>Bacillota</taxon>
        <taxon>Bacilli</taxon>
        <taxon>Bacillales</taxon>
        <taxon>Paenibacillaceae</taxon>
        <taxon>Paenibacillus</taxon>
    </lineage>
</organism>
<dbReference type="InterPro" id="IPR051910">
    <property type="entry name" value="ComF/GntX_DNA_util-trans"/>
</dbReference>
<dbReference type="SUPFAM" id="SSF53271">
    <property type="entry name" value="PRTase-like"/>
    <property type="match status" value="1"/>
</dbReference>
<name>A0A1B2DGX0_9BACL</name>
<dbReference type="EMBL" id="CP016808">
    <property type="protein sequence ID" value="ANY66960.1"/>
    <property type="molecule type" value="Genomic_DNA"/>
</dbReference>
<reference evidence="2" key="1">
    <citation type="submission" date="2016-08" db="EMBL/GenBank/DDBJ databases">
        <title>Complete Genome Seqeunce of Paenibacillus sp. BIHB 4019 from tea rhizoplane.</title>
        <authorList>
            <person name="Thakur R."/>
            <person name="Swarnkar M.K."/>
            <person name="Gulati A."/>
        </authorList>
    </citation>
    <scope>NUCLEOTIDE SEQUENCE [LARGE SCALE GENOMIC DNA]</scope>
    <source>
        <strain evidence="2">BIHB4019</strain>
    </source>
</reference>